<name>A0A645IGE8_9ZZZZ</name>
<dbReference type="EMBL" id="VSSQ01114517">
    <property type="protein sequence ID" value="MPN50381.1"/>
    <property type="molecule type" value="Genomic_DNA"/>
</dbReference>
<proteinExistence type="predicted"/>
<accession>A0A645IGE8</accession>
<protein>
    <submittedName>
        <fullName evidence="1">Uncharacterized protein</fullName>
    </submittedName>
</protein>
<gene>
    <name evidence="1" type="ORF">SDC9_198007</name>
</gene>
<sequence length="100" mass="11569">MSLPDHFSALDRKYLVGSVKGKVYVMGHQQDRHPLFFVDSLYKFQRLYLMPVIKKTCRLIQKKDIRTLCQGRSYKCLLAFASAEAVELAIGNIRNTGRFQ</sequence>
<organism evidence="1">
    <name type="scientific">bioreactor metagenome</name>
    <dbReference type="NCBI Taxonomy" id="1076179"/>
    <lineage>
        <taxon>unclassified sequences</taxon>
        <taxon>metagenomes</taxon>
        <taxon>ecological metagenomes</taxon>
    </lineage>
</organism>
<evidence type="ECO:0000313" key="1">
    <source>
        <dbReference type="EMBL" id="MPN50381.1"/>
    </source>
</evidence>
<comment type="caution">
    <text evidence="1">The sequence shown here is derived from an EMBL/GenBank/DDBJ whole genome shotgun (WGS) entry which is preliminary data.</text>
</comment>
<reference evidence="1" key="1">
    <citation type="submission" date="2019-08" db="EMBL/GenBank/DDBJ databases">
        <authorList>
            <person name="Kucharzyk K."/>
            <person name="Murdoch R.W."/>
            <person name="Higgins S."/>
            <person name="Loffler F."/>
        </authorList>
    </citation>
    <scope>NUCLEOTIDE SEQUENCE</scope>
</reference>
<dbReference type="AlphaFoldDB" id="A0A645IGE8"/>